<evidence type="ECO:0000256" key="10">
    <source>
        <dbReference type="SAM" id="SignalP"/>
    </source>
</evidence>
<evidence type="ECO:0000256" key="7">
    <source>
        <dbReference type="ARBA" id="ARBA00023008"/>
    </source>
</evidence>
<dbReference type="EMBL" id="FMZZ01000017">
    <property type="protein sequence ID" value="SDD76182.1"/>
    <property type="molecule type" value="Genomic_DNA"/>
</dbReference>
<feature type="transmembrane region" description="Helical" evidence="9">
    <location>
        <begin position="234"/>
        <end position="256"/>
    </location>
</feature>
<evidence type="ECO:0000313" key="13">
    <source>
        <dbReference type="EMBL" id="SDD76182.1"/>
    </source>
</evidence>
<dbReference type="SUPFAM" id="SSF81296">
    <property type="entry name" value="E set domains"/>
    <property type="match status" value="1"/>
</dbReference>
<keyword evidence="7" id="KW-0186">Copper</keyword>
<dbReference type="InterPro" id="IPR007348">
    <property type="entry name" value="CopC_dom"/>
</dbReference>
<dbReference type="InterPro" id="IPR014756">
    <property type="entry name" value="Ig_E-set"/>
</dbReference>
<evidence type="ECO:0000256" key="1">
    <source>
        <dbReference type="ARBA" id="ARBA00004651"/>
    </source>
</evidence>
<dbReference type="RefSeq" id="WP_091456167.1">
    <property type="nucleotide sequence ID" value="NZ_FMZZ01000017.1"/>
</dbReference>
<feature type="transmembrane region" description="Helical" evidence="9">
    <location>
        <begin position="343"/>
        <end position="362"/>
    </location>
</feature>
<proteinExistence type="predicted"/>
<evidence type="ECO:0000256" key="8">
    <source>
        <dbReference type="ARBA" id="ARBA00023136"/>
    </source>
</evidence>
<comment type="subcellular location">
    <subcellularLocation>
        <location evidence="1">Cell membrane</location>
        <topology evidence="1">Multi-pass membrane protein</topology>
    </subcellularLocation>
</comment>
<keyword evidence="3 9" id="KW-0812">Transmembrane</keyword>
<evidence type="ECO:0000259" key="12">
    <source>
        <dbReference type="Pfam" id="PF05425"/>
    </source>
</evidence>
<feature type="transmembrane region" description="Helical" evidence="9">
    <location>
        <begin position="311"/>
        <end position="331"/>
    </location>
</feature>
<feature type="transmembrane region" description="Helical" evidence="9">
    <location>
        <begin position="192"/>
        <end position="214"/>
    </location>
</feature>
<name>A0A1G6XDQ5_9PSEU</name>
<dbReference type="InterPro" id="IPR032694">
    <property type="entry name" value="CopC/D"/>
</dbReference>
<feature type="domain" description="CopC" evidence="11">
    <location>
        <begin position="33"/>
        <end position="130"/>
    </location>
</feature>
<evidence type="ECO:0000256" key="4">
    <source>
        <dbReference type="ARBA" id="ARBA00022723"/>
    </source>
</evidence>
<feature type="chain" id="PRO_5011614567" evidence="10">
    <location>
        <begin position="31"/>
        <end position="591"/>
    </location>
</feature>
<reference evidence="14" key="1">
    <citation type="submission" date="2016-10" db="EMBL/GenBank/DDBJ databases">
        <authorList>
            <person name="Varghese N."/>
            <person name="Submissions S."/>
        </authorList>
    </citation>
    <scope>NUCLEOTIDE SEQUENCE [LARGE SCALE GENOMIC DNA]</scope>
    <source>
        <strain evidence="14">IBRC-M 10403</strain>
    </source>
</reference>
<dbReference type="PANTHER" id="PTHR34820">
    <property type="entry name" value="INNER MEMBRANE PROTEIN YEBZ"/>
    <property type="match status" value="1"/>
</dbReference>
<feature type="transmembrane region" description="Helical" evidence="9">
    <location>
        <begin position="382"/>
        <end position="401"/>
    </location>
</feature>
<dbReference type="PANTHER" id="PTHR34820:SF4">
    <property type="entry name" value="INNER MEMBRANE PROTEIN YEBZ"/>
    <property type="match status" value="1"/>
</dbReference>
<keyword evidence="8 9" id="KW-0472">Membrane</keyword>
<keyword evidence="4" id="KW-0479">Metal-binding</keyword>
<evidence type="ECO:0000313" key="14">
    <source>
        <dbReference type="Proteomes" id="UP000199501"/>
    </source>
</evidence>
<evidence type="ECO:0000256" key="9">
    <source>
        <dbReference type="SAM" id="Phobius"/>
    </source>
</evidence>
<dbReference type="GO" id="GO:0046688">
    <property type="term" value="P:response to copper ion"/>
    <property type="evidence" value="ECO:0007669"/>
    <property type="project" value="InterPro"/>
</dbReference>
<organism evidence="13 14">
    <name type="scientific">Actinokineospora iranica</name>
    <dbReference type="NCBI Taxonomy" id="1271860"/>
    <lineage>
        <taxon>Bacteria</taxon>
        <taxon>Bacillati</taxon>
        <taxon>Actinomycetota</taxon>
        <taxon>Actinomycetes</taxon>
        <taxon>Pseudonocardiales</taxon>
        <taxon>Pseudonocardiaceae</taxon>
        <taxon>Actinokineospora</taxon>
    </lineage>
</organism>
<feature type="transmembrane region" description="Helical" evidence="9">
    <location>
        <begin position="160"/>
        <end position="180"/>
    </location>
</feature>
<dbReference type="InterPro" id="IPR014755">
    <property type="entry name" value="Cu-Rt/internalin_Ig-like"/>
</dbReference>
<dbReference type="GO" id="GO:0042597">
    <property type="term" value="C:periplasmic space"/>
    <property type="evidence" value="ECO:0007669"/>
    <property type="project" value="InterPro"/>
</dbReference>
<dbReference type="Gene3D" id="2.60.40.1220">
    <property type="match status" value="1"/>
</dbReference>
<dbReference type="STRING" id="1271860.SAMN05216174_11748"/>
<dbReference type="GO" id="GO:0005886">
    <property type="term" value="C:plasma membrane"/>
    <property type="evidence" value="ECO:0007669"/>
    <property type="project" value="UniProtKB-SubCell"/>
</dbReference>
<dbReference type="OrthoDB" id="5242236at2"/>
<gene>
    <name evidence="13" type="ORF">SAMN05216174_11748</name>
</gene>
<keyword evidence="2" id="KW-1003">Cell membrane</keyword>
<dbReference type="Proteomes" id="UP000199501">
    <property type="component" value="Unassembled WGS sequence"/>
</dbReference>
<keyword evidence="14" id="KW-1185">Reference proteome</keyword>
<dbReference type="AlphaFoldDB" id="A0A1G6XDQ5"/>
<dbReference type="InterPro" id="IPR008457">
    <property type="entry name" value="Cu-R_CopD_dom"/>
</dbReference>
<feature type="domain" description="Copper resistance protein D" evidence="12">
    <location>
        <begin position="342"/>
        <end position="455"/>
    </location>
</feature>
<protein>
    <submittedName>
        <fullName evidence="13">Copper transport protein</fullName>
    </submittedName>
</protein>
<dbReference type="GO" id="GO:0006825">
    <property type="term" value="P:copper ion transport"/>
    <property type="evidence" value="ECO:0007669"/>
    <property type="project" value="InterPro"/>
</dbReference>
<dbReference type="Pfam" id="PF05425">
    <property type="entry name" value="CopD"/>
    <property type="match status" value="1"/>
</dbReference>
<feature type="transmembrane region" description="Helical" evidence="9">
    <location>
        <begin position="277"/>
        <end position="299"/>
    </location>
</feature>
<keyword evidence="6 9" id="KW-1133">Transmembrane helix</keyword>
<keyword evidence="5 10" id="KW-0732">Signal</keyword>
<evidence type="ECO:0000256" key="2">
    <source>
        <dbReference type="ARBA" id="ARBA00022475"/>
    </source>
</evidence>
<accession>A0A1G6XDQ5</accession>
<dbReference type="GO" id="GO:0005507">
    <property type="term" value="F:copper ion binding"/>
    <property type="evidence" value="ECO:0007669"/>
    <property type="project" value="InterPro"/>
</dbReference>
<sequence length="591" mass="60790">MPVAVRPRARMVFTALLITLLAMIANPAPAAAHAVLLSTTPGGWQLLGDSPGEVSLRFSEPVDLGLASVRVIGPSGKDVTGIGKPEHPDGKQDTITVRVGETLPNGTHTVAWRVVSADTHPVQGAFTFSVREATAPAAVGAGGDQGGDGTVTVLYGLSRWLATAGLALLVGTTFVAAVCWPALAARRGGRGLAVVGLAATAAATVLALLLYGPYASGRSLGSLADPGLIGTTLGSRIGLSLAARLLLLAAAAVLIVRFWRQEHAEGDLPRRTRTRRGAVVLGGAVALAATWSLVAHGAAGGLAPLSVPVDIAHLTAASVWLGGLPALAVLLRSGDANAMKIAVPRFSTIAGVCVAVVVVTGLYQTWRQVGTVSALFGTTYGWYLLGKVAIVAVLLASGALARRWVRGHYGFEVVTVTDKRKAKRAPETGEVGRFRKLVMAEVAIGALLLTVTVSLVGTEPARAEQDRERNPPQAGAAEGPVSLAIPFDAGGLNGKGQVAFVLTPAKVGPNQLHLVVLDPAGQSKNVPEVRADLRLPSANIGPISVPLVSGGPSHYISSEIAMPMAGQWELAVVVRTSAIDQTTVRVPVNTR</sequence>
<evidence type="ECO:0000256" key="6">
    <source>
        <dbReference type="ARBA" id="ARBA00022989"/>
    </source>
</evidence>
<feature type="signal peptide" evidence="10">
    <location>
        <begin position="1"/>
        <end position="30"/>
    </location>
</feature>
<evidence type="ECO:0000259" key="11">
    <source>
        <dbReference type="Pfam" id="PF04234"/>
    </source>
</evidence>
<evidence type="ECO:0000256" key="3">
    <source>
        <dbReference type="ARBA" id="ARBA00022692"/>
    </source>
</evidence>
<evidence type="ECO:0000256" key="5">
    <source>
        <dbReference type="ARBA" id="ARBA00022729"/>
    </source>
</evidence>
<dbReference type="Pfam" id="PF04234">
    <property type="entry name" value="CopC"/>
    <property type="match status" value="1"/>
</dbReference>